<dbReference type="eggNOG" id="arCOG03828">
    <property type="taxonomic scope" value="Archaea"/>
</dbReference>
<evidence type="ECO:0000313" key="2">
    <source>
        <dbReference type="EMBL" id="ELY61060.1"/>
    </source>
</evidence>
<dbReference type="InterPro" id="IPR036388">
    <property type="entry name" value="WH-like_DNA-bd_sf"/>
</dbReference>
<evidence type="ECO:0000313" key="3">
    <source>
        <dbReference type="Proteomes" id="UP000011602"/>
    </source>
</evidence>
<protein>
    <recommendedName>
        <fullName evidence="1">DUF7344 domain-containing protein</fullName>
    </recommendedName>
</protein>
<sequence>MLASADRQLILHELCKNGGKATVDELAEQVAVWRHRISPDEITDDKIPRAHVRLHHTHLPQLVENGVISHDPNEETVVLHDNESVEQLFAAAEEIEGWPPDDFLERSSSGTHHRSH</sequence>
<name>L9XH78_9EURY</name>
<organism evidence="2 3">
    <name type="scientific">Natronolimnohabitans innermongolicus JCM 12255</name>
    <dbReference type="NCBI Taxonomy" id="1227499"/>
    <lineage>
        <taxon>Archaea</taxon>
        <taxon>Methanobacteriati</taxon>
        <taxon>Methanobacteriota</taxon>
        <taxon>Stenosarchaea group</taxon>
        <taxon>Halobacteria</taxon>
        <taxon>Halobacteriales</taxon>
        <taxon>Natrialbaceae</taxon>
        <taxon>Natronolimnohabitans</taxon>
    </lineage>
</organism>
<feature type="domain" description="DUF7344" evidence="1">
    <location>
        <begin position="1"/>
        <end position="77"/>
    </location>
</feature>
<reference evidence="2 3" key="1">
    <citation type="journal article" date="2014" name="PLoS Genet.">
        <title>Phylogenetically driven sequencing of extremely halophilic archaea reveals strategies for static and dynamic osmo-response.</title>
        <authorList>
            <person name="Becker E.A."/>
            <person name="Seitzer P.M."/>
            <person name="Tritt A."/>
            <person name="Larsen D."/>
            <person name="Krusor M."/>
            <person name="Yao A.I."/>
            <person name="Wu D."/>
            <person name="Madern D."/>
            <person name="Eisen J.A."/>
            <person name="Darling A.E."/>
            <person name="Facciotti M.T."/>
        </authorList>
    </citation>
    <scope>NUCLEOTIDE SEQUENCE [LARGE SCALE GENOMIC DNA]</scope>
    <source>
        <strain evidence="2 3">JCM 12255</strain>
    </source>
</reference>
<keyword evidence="3" id="KW-1185">Reference proteome</keyword>
<dbReference type="EMBL" id="AOHZ01000015">
    <property type="protein sequence ID" value="ELY61060.1"/>
    <property type="molecule type" value="Genomic_DNA"/>
</dbReference>
<dbReference type="Pfam" id="PF24035">
    <property type="entry name" value="DUF7344"/>
    <property type="match status" value="1"/>
</dbReference>
<dbReference type="InterPro" id="IPR055768">
    <property type="entry name" value="DUF7344"/>
</dbReference>
<dbReference type="AlphaFoldDB" id="L9XH78"/>
<accession>L9XH78</accession>
<proteinExistence type="predicted"/>
<gene>
    <name evidence="2" type="ORF">C493_03040</name>
</gene>
<dbReference type="Gene3D" id="1.10.10.10">
    <property type="entry name" value="Winged helix-like DNA-binding domain superfamily/Winged helix DNA-binding domain"/>
    <property type="match status" value="1"/>
</dbReference>
<evidence type="ECO:0000259" key="1">
    <source>
        <dbReference type="Pfam" id="PF24035"/>
    </source>
</evidence>
<dbReference type="Proteomes" id="UP000011602">
    <property type="component" value="Unassembled WGS sequence"/>
</dbReference>
<comment type="caution">
    <text evidence="2">The sequence shown here is derived from an EMBL/GenBank/DDBJ whole genome shotgun (WGS) entry which is preliminary data.</text>
</comment>